<gene>
    <name evidence="3" type="ORF">ODALV1_LOCUS20076</name>
</gene>
<proteinExistence type="predicted"/>
<keyword evidence="2" id="KW-0472">Membrane</keyword>
<organism evidence="3 4">
    <name type="scientific">Orchesella dallaii</name>
    <dbReference type="NCBI Taxonomy" id="48710"/>
    <lineage>
        <taxon>Eukaryota</taxon>
        <taxon>Metazoa</taxon>
        <taxon>Ecdysozoa</taxon>
        <taxon>Arthropoda</taxon>
        <taxon>Hexapoda</taxon>
        <taxon>Collembola</taxon>
        <taxon>Entomobryomorpha</taxon>
        <taxon>Entomobryoidea</taxon>
        <taxon>Orchesellidae</taxon>
        <taxon>Orchesellinae</taxon>
        <taxon>Orchesella</taxon>
    </lineage>
</organism>
<feature type="compositionally biased region" description="Basic and acidic residues" evidence="1">
    <location>
        <begin position="94"/>
        <end position="108"/>
    </location>
</feature>
<protein>
    <submittedName>
        <fullName evidence="3">Uncharacterized protein</fullName>
    </submittedName>
</protein>
<feature type="transmembrane region" description="Helical" evidence="2">
    <location>
        <begin position="20"/>
        <end position="40"/>
    </location>
</feature>
<accession>A0ABP1RD18</accession>
<feature type="region of interest" description="Disordered" evidence="1">
    <location>
        <begin position="92"/>
        <end position="140"/>
    </location>
</feature>
<name>A0ABP1RD18_9HEXA</name>
<evidence type="ECO:0000313" key="4">
    <source>
        <dbReference type="Proteomes" id="UP001642540"/>
    </source>
</evidence>
<reference evidence="3 4" key="1">
    <citation type="submission" date="2024-08" db="EMBL/GenBank/DDBJ databases">
        <authorList>
            <person name="Cucini C."/>
            <person name="Frati F."/>
        </authorList>
    </citation>
    <scope>NUCLEOTIDE SEQUENCE [LARGE SCALE GENOMIC DNA]</scope>
</reference>
<keyword evidence="2" id="KW-1133">Transmembrane helix</keyword>
<evidence type="ECO:0000256" key="1">
    <source>
        <dbReference type="SAM" id="MobiDB-lite"/>
    </source>
</evidence>
<evidence type="ECO:0000313" key="3">
    <source>
        <dbReference type="EMBL" id="CAL8123065.1"/>
    </source>
</evidence>
<dbReference type="Proteomes" id="UP001642540">
    <property type="component" value="Unassembled WGS sequence"/>
</dbReference>
<comment type="caution">
    <text evidence="3">The sequence shown here is derived from an EMBL/GenBank/DDBJ whole genome shotgun (WGS) entry which is preliminary data.</text>
</comment>
<keyword evidence="4" id="KW-1185">Reference proteome</keyword>
<dbReference type="EMBL" id="CAXLJM020000068">
    <property type="protein sequence ID" value="CAL8123065.1"/>
    <property type="molecule type" value="Genomic_DNA"/>
</dbReference>
<sequence length="140" mass="16128">MSESEAMYNWWLFERFLRVLYSLVGLVVAYIFLSLGHVLLNLEHGQQQDNGDGFRTPLMTPPRLLFKTLLELPRIQDELELLEYEEEISATRRQNFERDNGTSGREFDLATLRTPSGSPHPVGTSLDSTPRTRTKEELAD</sequence>
<keyword evidence="2" id="KW-0812">Transmembrane</keyword>
<evidence type="ECO:0000256" key="2">
    <source>
        <dbReference type="SAM" id="Phobius"/>
    </source>
</evidence>